<name>A0A285NJV7_9HYPH</name>
<dbReference type="Proteomes" id="UP000219439">
    <property type="component" value="Unassembled WGS sequence"/>
</dbReference>
<evidence type="ECO:0000313" key="2">
    <source>
        <dbReference type="Proteomes" id="UP000219439"/>
    </source>
</evidence>
<gene>
    <name evidence="1" type="ORF">SAMN06265368_1968</name>
</gene>
<dbReference type="Pfam" id="PF05013">
    <property type="entry name" value="FGase"/>
    <property type="match status" value="1"/>
</dbReference>
<dbReference type="OrthoDB" id="8716700at2"/>
<dbReference type="NCBIfam" id="TIGR02017">
    <property type="entry name" value="hutG_amidohyd"/>
    <property type="match status" value="1"/>
</dbReference>
<evidence type="ECO:0000313" key="1">
    <source>
        <dbReference type="EMBL" id="SNZ09223.1"/>
    </source>
</evidence>
<reference evidence="1 2" key="1">
    <citation type="submission" date="2017-09" db="EMBL/GenBank/DDBJ databases">
        <authorList>
            <person name="Ehlers B."/>
            <person name="Leendertz F.H."/>
        </authorList>
    </citation>
    <scope>NUCLEOTIDE SEQUENCE [LARGE SCALE GENOMIC DNA]</scope>
    <source>
        <strain evidence="1 2">DSM 18289</strain>
    </source>
</reference>
<keyword evidence="2" id="KW-1185">Reference proteome</keyword>
<dbReference type="EMBL" id="OBEL01000001">
    <property type="protein sequence ID" value="SNZ09223.1"/>
    <property type="molecule type" value="Genomic_DNA"/>
</dbReference>
<sequence length="270" mass="30051">MTTPNLTPSELMLQVTGTQPILINVPHAGTQLPPSLKANLRDNALNLKDTDWHMADFALPCAELGASVMAANYSRYVVDLNRSREDTPLYSGPTTGLISQIDFDGEPLYKEGMAPNHDEVQSRIETYWVPYHDALEAEIQRIKSKFGMCILLDLHSIRSQVPRLFENILPDLNLGTNSGQSTDFKYESCAENLLSSSSYSFVKNGRFKGGYITRHYGRPEQNIHALQLEIAQSTYMIEQAPWTLVQKKADQLTSTIKGLASALLVETSTA</sequence>
<organism evidence="1 2">
    <name type="scientific">Cohaesibacter gelatinilyticus</name>
    <dbReference type="NCBI Taxonomy" id="372072"/>
    <lineage>
        <taxon>Bacteria</taxon>
        <taxon>Pseudomonadati</taxon>
        <taxon>Pseudomonadota</taxon>
        <taxon>Alphaproteobacteria</taxon>
        <taxon>Hyphomicrobiales</taxon>
        <taxon>Cohaesibacteraceae</taxon>
    </lineage>
</organism>
<accession>A0A285NJV7</accession>
<protein>
    <submittedName>
        <fullName evidence="1">N-formylglutamate deformylase/formiminoglutamase</fullName>
    </submittedName>
</protein>
<dbReference type="InterPro" id="IPR010247">
    <property type="entry name" value="HutG_amidohyd"/>
</dbReference>
<dbReference type="Gene3D" id="3.40.630.40">
    <property type="entry name" value="Zn-dependent exopeptidases"/>
    <property type="match status" value="1"/>
</dbReference>
<dbReference type="SUPFAM" id="SSF53187">
    <property type="entry name" value="Zn-dependent exopeptidases"/>
    <property type="match status" value="1"/>
</dbReference>
<dbReference type="RefSeq" id="WP_141401213.1">
    <property type="nucleotide sequence ID" value="NZ_OBEL01000001.1"/>
</dbReference>
<dbReference type="InterPro" id="IPR007709">
    <property type="entry name" value="N-FG_amidohydro"/>
</dbReference>
<proteinExistence type="predicted"/>
<dbReference type="AlphaFoldDB" id="A0A285NJV7"/>